<protein>
    <submittedName>
        <fullName evidence="1">Uncharacterized protein</fullName>
    </submittedName>
</protein>
<reference evidence="1 2" key="1">
    <citation type="journal article" date="2018" name="Front. Plant Sci.">
        <title>Red Clover (Trifolium pratense) and Zigzag Clover (T. medium) - A Picture of Genomic Similarities and Differences.</title>
        <authorList>
            <person name="Dluhosova J."/>
            <person name="Istvanek J."/>
            <person name="Nedelnik J."/>
            <person name="Repkova J."/>
        </authorList>
    </citation>
    <scope>NUCLEOTIDE SEQUENCE [LARGE SCALE GENOMIC DNA]</scope>
    <source>
        <strain evidence="2">cv. 10/8</strain>
        <tissue evidence="1">Leaf</tissue>
    </source>
</reference>
<sequence>VLEALLQSLDLRGKTFRVCLQLLESVLQTVKGFFRGVNSMFASLGYSFA</sequence>
<evidence type="ECO:0000313" key="2">
    <source>
        <dbReference type="Proteomes" id="UP000265520"/>
    </source>
</evidence>
<comment type="caution">
    <text evidence="1">The sequence shown here is derived from an EMBL/GenBank/DDBJ whole genome shotgun (WGS) entry which is preliminary data.</text>
</comment>
<dbReference type="EMBL" id="LXQA010838835">
    <property type="protein sequence ID" value="MCI73459.1"/>
    <property type="molecule type" value="Genomic_DNA"/>
</dbReference>
<name>A0A392UIK6_9FABA</name>
<organism evidence="1 2">
    <name type="scientific">Trifolium medium</name>
    <dbReference type="NCBI Taxonomy" id="97028"/>
    <lineage>
        <taxon>Eukaryota</taxon>
        <taxon>Viridiplantae</taxon>
        <taxon>Streptophyta</taxon>
        <taxon>Embryophyta</taxon>
        <taxon>Tracheophyta</taxon>
        <taxon>Spermatophyta</taxon>
        <taxon>Magnoliopsida</taxon>
        <taxon>eudicotyledons</taxon>
        <taxon>Gunneridae</taxon>
        <taxon>Pentapetalae</taxon>
        <taxon>rosids</taxon>
        <taxon>fabids</taxon>
        <taxon>Fabales</taxon>
        <taxon>Fabaceae</taxon>
        <taxon>Papilionoideae</taxon>
        <taxon>50 kb inversion clade</taxon>
        <taxon>NPAAA clade</taxon>
        <taxon>Hologalegina</taxon>
        <taxon>IRL clade</taxon>
        <taxon>Trifolieae</taxon>
        <taxon>Trifolium</taxon>
    </lineage>
</organism>
<keyword evidence="2" id="KW-1185">Reference proteome</keyword>
<dbReference type="Proteomes" id="UP000265520">
    <property type="component" value="Unassembled WGS sequence"/>
</dbReference>
<accession>A0A392UIK6</accession>
<feature type="non-terminal residue" evidence="1">
    <location>
        <position position="1"/>
    </location>
</feature>
<evidence type="ECO:0000313" key="1">
    <source>
        <dbReference type="EMBL" id="MCI73459.1"/>
    </source>
</evidence>
<dbReference type="AlphaFoldDB" id="A0A392UIK6"/>
<proteinExistence type="predicted"/>